<evidence type="ECO:0000313" key="3">
    <source>
        <dbReference type="Proteomes" id="UP001596030"/>
    </source>
</evidence>
<comment type="caution">
    <text evidence="2">The sequence shown here is derived from an EMBL/GenBank/DDBJ whole genome shotgun (WGS) entry which is preliminary data.</text>
</comment>
<dbReference type="RefSeq" id="WP_246975104.1">
    <property type="nucleotide sequence ID" value="NZ_JAKGAN010000007.1"/>
</dbReference>
<proteinExistence type="predicted"/>
<keyword evidence="3" id="KW-1185">Reference proteome</keyword>
<dbReference type="Proteomes" id="UP001596030">
    <property type="component" value="Unassembled WGS sequence"/>
</dbReference>
<name>A0ABV9CX66_9GAMM</name>
<organism evidence="2 3">
    <name type="scientific">Chromohalobacter sarecensis</name>
    <dbReference type="NCBI Taxonomy" id="245294"/>
    <lineage>
        <taxon>Bacteria</taxon>
        <taxon>Pseudomonadati</taxon>
        <taxon>Pseudomonadota</taxon>
        <taxon>Gammaproteobacteria</taxon>
        <taxon>Oceanospirillales</taxon>
        <taxon>Halomonadaceae</taxon>
        <taxon>Chromohalobacter</taxon>
    </lineage>
</organism>
<dbReference type="InterPro" id="IPR010982">
    <property type="entry name" value="Lambda_DNA-bd_dom_sf"/>
</dbReference>
<accession>A0ABV9CX66</accession>
<sequence length="113" mass="12759">MQTKRQTLSPRTYHALQLFANLIEEARRHRRWTQRELAERIGISRATLQSLLKGDSSVAIGSYFEAATLLGVPLFGNDSGNLADLAQQQQQRMTLLPGKIVHRNDENLPGDDF</sequence>
<dbReference type="PROSITE" id="PS50943">
    <property type="entry name" value="HTH_CROC1"/>
    <property type="match status" value="1"/>
</dbReference>
<dbReference type="Pfam" id="PF01381">
    <property type="entry name" value="HTH_3"/>
    <property type="match status" value="1"/>
</dbReference>
<reference evidence="3" key="1">
    <citation type="journal article" date="2019" name="Int. J. Syst. Evol. Microbiol.">
        <title>The Global Catalogue of Microorganisms (GCM) 10K type strain sequencing project: providing services to taxonomists for standard genome sequencing and annotation.</title>
        <authorList>
            <consortium name="The Broad Institute Genomics Platform"/>
            <consortium name="The Broad Institute Genome Sequencing Center for Infectious Disease"/>
            <person name="Wu L."/>
            <person name="Ma J."/>
        </authorList>
    </citation>
    <scope>NUCLEOTIDE SEQUENCE [LARGE SCALE GENOMIC DNA]</scope>
    <source>
        <strain evidence="3">CGMCC 1.12121</strain>
    </source>
</reference>
<evidence type="ECO:0000313" key="2">
    <source>
        <dbReference type="EMBL" id="MFC4537337.1"/>
    </source>
</evidence>
<protein>
    <submittedName>
        <fullName evidence="2">Helix-turn-helix transcriptional regulator</fullName>
    </submittedName>
</protein>
<dbReference type="SUPFAM" id="SSF47413">
    <property type="entry name" value="lambda repressor-like DNA-binding domains"/>
    <property type="match status" value="1"/>
</dbReference>
<dbReference type="CDD" id="cd00093">
    <property type="entry name" value="HTH_XRE"/>
    <property type="match status" value="1"/>
</dbReference>
<feature type="domain" description="HTH cro/C1-type" evidence="1">
    <location>
        <begin position="23"/>
        <end position="74"/>
    </location>
</feature>
<evidence type="ECO:0000259" key="1">
    <source>
        <dbReference type="PROSITE" id="PS50943"/>
    </source>
</evidence>
<dbReference type="InterPro" id="IPR001387">
    <property type="entry name" value="Cro/C1-type_HTH"/>
</dbReference>
<dbReference type="SMART" id="SM00530">
    <property type="entry name" value="HTH_XRE"/>
    <property type="match status" value="1"/>
</dbReference>
<gene>
    <name evidence="2" type="ORF">ACFO0U_00900</name>
</gene>
<dbReference type="EMBL" id="JBHSEU010000001">
    <property type="protein sequence ID" value="MFC4537337.1"/>
    <property type="molecule type" value="Genomic_DNA"/>
</dbReference>
<dbReference type="Gene3D" id="1.10.260.40">
    <property type="entry name" value="lambda repressor-like DNA-binding domains"/>
    <property type="match status" value="1"/>
</dbReference>